<dbReference type="EMBL" id="JADING010000067">
    <property type="protein sequence ID" value="MBO8414311.1"/>
    <property type="molecule type" value="Genomic_DNA"/>
</dbReference>
<comment type="similarity">
    <text evidence="1">Belongs to the bacterial solute-binding protein 1 family.</text>
</comment>
<feature type="chain" id="PRO_5038964565" evidence="5">
    <location>
        <begin position="21"/>
        <end position="450"/>
    </location>
</feature>
<evidence type="ECO:0000256" key="3">
    <source>
        <dbReference type="ARBA" id="ARBA00022729"/>
    </source>
</evidence>
<feature type="region of interest" description="Disordered" evidence="4">
    <location>
        <begin position="26"/>
        <end position="66"/>
    </location>
</feature>
<dbReference type="Pfam" id="PF13416">
    <property type="entry name" value="SBP_bac_8"/>
    <property type="match status" value="1"/>
</dbReference>
<accession>A0A9D9D5X5</accession>
<gene>
    <name evidence="6" type="ORF">IAC78_02395</name>
</gene>
<evidence type="ECO:0000313" key="7">
    <source>
        <dbReference type="Proteomes" id="UP000823629"/>
    </source>
</evidence>
<name>A0A9D9D5X5_9BACL</name>
<evidence type="ECO:0000313" key="6">
    <source>
        <dbReference type="EMBL" id="MBO8414311.1"/>
    </source>
</evidence>
<reference evidence="6" key="1">
    <citation type="submission" date="2020-10" db="EMBL/GenBank/DDBJ databases">
        <authorList>
            <person name="Gilroy R."/>
        </authorList>
    </citation>
    <scope>NUCLEOTIDE SEQUENCE</scope>
    <source>
        <strain evidence="6">1748</strain>
    </source>
</reference>
<evidence type="ECO:0000256" key="5">
    <source>
        <dbReference type="SAM" id="SignalP"/>
    </source>
</evidence>
<dbReference type="PANTHER" id="PTHR30061:SF50">
    <property type="entry name" value="MALTOSE_MALTODEXTRIN-BINDING PERIPLASMIC PROTEIN"/>
    <property type="match status" value="1"/>
</dbReference>
<dbReference type="AlphaFoldDB" id="A0A9D9D5X5"/>
<dbReference type="GO" id="GO:1901982">
    <property type="term" value="F:maltose binding"/>
    <property type="evidence" value="ECO:0007669"/>
    <property type="project" value="TreeGrafter"/>
</dbReference>
<evidence type="ECO:0000256" key="2">
    <source>
        <dbReference type="ARBA" id="ARBA00022448"/>
    </source>
</evidence>
<feature type="compositionally biased region" description="Low complexity" evidence="4">
    <location>
        <begin position="26"/>
        <end position="57"/>
    </location>
</feature>
<dbReference type="PROSITE" id="PS51257">
    <property type="entry name" value="PROKAR_LIPOPROTEIN"/>
    <property type="match status" value="1"/>
</dbReference>
<keyword evidence="3 5" id="KW-0732">Signal</keyword>
<evidence type="ECO:0000256" key="4">
    <source>
        <dbReference type="SAM" id="MobiDB-lite"/>
    </source>
</evidence>
<dbReference type="Gene3D" id="3.40.190.10">
    <property type="entry name" value="Periplasmic binding protein-like II"/>
    <property type="match status" value="2"/>
</dbReference>
<reference evidence="6" key="2">
    <citation type="journal article" date="2021" name="PeerJ">
        <title>Extensive microbial diversity within the chicken gut microbiome revealed by metagenomics and culture.</title>
        <authorList>
            <person name="Gilroy R."/>
            <person name="Ravi A."/>
            <person name="Getino M."/>
            <person name="Pursley I."/>
            <person name="Horton D.L."/>
            <person name="Alikhan N.F."/>
            <person name="Baker D."/>
            <person name="Gharbi K."/>
            <person name="Hall N."/>
            <person name="Watson M."/>
            <person name="Adriaenssens E.M."/>
            <person name="Foster-Nyarko E."/>
            <person name="Jarju S."/>
            <person name="Secka A."/>
            <person name="Antonio M."/>
            <person name="Oren A."/>
            <person name="Chaudhuri R.R."/>
            <person name="La Ragione R."/>
            <person name="Hildebrand F."/>
            <person name="Pallen M.J."/>
        </authorList>
    </citation>
    <scope>NUCLEOTIDE SEQUENCE</scope>
    <source>
        <strain evidence="6">1748</strain>
    </source>
</reference>
<keyword evidence="2" id="KW-0813">Transport</keyword>
<proteinExistence type="inferred from homology"/>
<sequence>MKKISRLLALSVLTVGGLLVSCDDSTSSSVSSGGSEGSSETVSSVEDGDSSESTSSVVRAESSAGDPDGTHLRMWIAKADLDALTNLVTAYNTKYPQDTIYVTGIEMAEGDIGNNIGTDPDALPDVMHVPGDVLTRYQDSETFYAIPQNIIDEYAVDSEGNVDLTNAVLESGKRNNVQLGLPFSINTFYLYYDTRVFDAEDFERQQDFEAVLKETKTQFGYDMSNGWYTQNFFMSKGGIFEDNGTSLTDTHLDTDDALQVAKTIQHMYQNSDIYFMESQANQLNRENLSAYASGTWDYPQLVTKWGGKENVGMTVLPHFNIGGTSTQILHVGDYKAVAVANSSDNKEDASKFAAFLVSEEGQKIRFEGNGGGTCPTSSALAEDPEFAKKYDFGTVLSEVQQLTFQQNTSAKFASWWDSATAFANAIKADPDMSEADLRAKLNDLQTAILA</sequence>
<comment type="caution">
    <text evidence="6">The sequence shown here is derived from an EMBL/GenBank/DDBJ whole genome shotgun (WGS) entry which is preliminary data.</text>
</comment>
<protein>
    <submittedName>
        <fullName evidence="6">Extracellular solute-binding protein</fullName>
    </submittedName>
</protein>
<feature type="signal peptide" evidence="5">
    <location>
        <begin position="1"/>
        <end position="20"/>
    </location>
</feature>
<dbReference type="PANTHER" id="PTHR30061">
    <property type="entry name" value="MALTOSE-BINDING PERIPLASMIC PROTEIN"/>
    <property type="match status" value="1"/>
</dbReference>
<organism evidence="6 7">
    <name type="scientific">Candidatus Scatoplasma merdavium</name>
    <dbReference type="NCBI Taxonomy" id="2840932"/>
    <lineage>
        <taxon>Bacteria</taxon>
        <taxon>Bacillati</taxon>
        <taxon>Bacillota</taxon>
        <taxon>Bacilli</taxon>
        <taxon>Bacillales</taxon>
        <taxon>Candidatus Scatoplasma</taxon>
    </lineage>
</organism>
<dbReference type="GO" id="GO:0042956">
    <property type="term" value="P:maltodextrin transmembrane transport"/>
    <property type="evidence" value="ECO:0007669"/>
    <property type="project" value="TreeGrafter"/>
</dbReference>
<dbReference type="GO" id="GO:0015768">
    <property type="term" value="P:maltose transport"/>
    <property type="evidence" value="ECO:0007669"/>
    <property type="project" value="TreeGrafter"/>
</dbReference>
<dbReference type="InterPro" id="IPR006059">
    <property type="entry name" value="SBP"/>
</dbReference>
<dbReference type="GO" id="GO:0055052">
    <property type="term" value="C:ATP-binding cassette (ABC) transporter complex, substrate-binding subunit-containing"/>
    <property type="evidence" value="ECO:0007669"/>
    <property type="project" value="TreeGrafter"/>
</dbReference>
<dbReference type="Proteomes" id="UP000823629">
    <property type="component" value="Unassembled WGS sequence"/>
</dbReference>
<evidence type="ECO:0000256" key="1">
    <source>
        <dbReference type="ARBA" id="ARBA00008520"/>
    </source>
</evidence>
<dbReference type="SUPFAM" id="SSF53850">
    <property type="entry name" value="Periplasmic binding protein-like II"/>
    <property type="match status" value="1"/>
</dbReference>